<evidence type="ECO:0000259" key="1">
    <source>
        <dbReference type="Pfam" id="PF03551"/>
    </source>
</evidence>
<organism evidence="3 4">
    <name type="scientific">Metabacillus lacus</name>
    <dbReference type="NCBI Taxonomy" id="1983721"/>
    <lineage>
        <taxon>Bacteria</taxon>
        <taxon>Bacillati</taxon>
        <taxon>Bacillota</taxon>
        <taxon>Bacilli</taxon>
        <taxon>Bacillales</taxon>
        <taxon>Bacillaceae</taxon>
        <taxon>Metabacillus</taxon>
    </lineage>
</organism>
<keyword evidence="4" id="KW-1185">Reference proteome</keyword>
<feature type="domain" description="Transcription regulator PadR C-terminal" evidence="2">
    <location>
        <begin position="98"/>
        <end position="181"/>
    </location>
</feature>
<dbReference type="RefSeq" id="WP_154306371.1">
    <property type="nucleotide sequence ID" value="NZ_WKKI01000003.1"/>
</dbReference>
<dbReference type="Gene3D" id="6.10.140.190">
    <property type="match status" value="1"/>
</dbReference>
<dbReference type="AlphaFoldDB" id="A0A7X2LXF6"/>
<dbReference type="PANTHER" id="PTHR43252:SF6">
    <property type="entry name" value="NEGATIVE TRANSCRIPTION REGULATOR PADR"/>
    <property type="match status" value="1"/>
</dbReference>
<reference evidence="3 4" key="1">
    <citation type="submission" date="2019-11" db="EMBL/GenBank/DDBJ databases">
        <title>Bacillus lacus genome.</title>
        <authorList>
            <person name="Allen C.J."/>
            <person name="Newman J.D."/>
        </authorList>
    </citation>
    <scope>NUCLEOTIDE SEQUENCE [LARGE SCALE GENOMIC DNA]</scope>
    <source>
        <strain evidence="3 4">KCTC 33946</strain>
    </source>
</reference>
<dbReference type="Pfam" id="PF03551">
    <property type="entry name" value="PadR"/>
    <property type="match status" value="1"/>
</dbReference>
<dbReference type="InterPro" id="IPR036390">
    <property type="entry name" value="WH_DNA-bd_sf"/>
</dbReference>
<gene>
    <name evidence="3" type="ORF">GJU40_03520</name>
</gene>
<dbReference type="EMBL" id="WKKI01000003">
    <property type="protein sequence ID" value="MRX71241.1"/>
    <property type="molecule type" value="Genomic_DNA"/>
</dbReference>
<evidence type="ECO:0000313" key="3">
    <source>
        <dbReference type="EMBL" id="MRX71241.1"/>
    </source>
</evidence>
<feature type="domain" description="Transcription regulator PadR N-terminal" evidence="1">
    <location>
        <begin position="11"/>
        <end position="84"/>
    </location>
</feature>
<dbReference type="Proteomes" id="UP000448867">
    <property type="component" value="Unassembled WGS sequence"/>
</dbReference>
<dbReference type="OrthoDB" id="9783723at2"/>
<comment type="caution">
    <text evidence="3">The sequence shown here is derived from an EMBL/GenBank/DDBJ whole genome shotgun (WGS) entry which is preliminary data.</text>
</comment>
<name>A0A7X2LXF6_9BACI</name>
<dbReference type="InterPro" id="IPR018309">
    <property type="entry name" value="Tscrpt_reg_PadR_C"/>
</dbReference>
<protein>
    <submittedName>
        <fullName evidence="3">PadR family transcriptional regulator</fullName>
    </submittedName>
</protein>
<proteinExistence type="predicted"/>
<evidence type="ECO:0000313" key="4">
    <source>
        <dbReference type="Proteomes" id="UP000448867"/>
    </source>
</evidence>
<dbReference type="PANTHER" id="PTHR43252">
    <property type="entry name" value="TRANSCRIPTIONAL REGULATOR YQJI"/>
    <property type="match status" value="1"/>
</dbReference>
<dbReference type="Pfam" id="PF10400">
    <property type="entry name" value="Vir_act_alpha_C"/>
    <property type="match status" value="1"/>
</dbReference>
<dbReference type="SUPFAM" id="SSF46785">
    <property type="entry name" value="Winged helix' DNA-binding domain"/>
    <property type="match status" value="1"/>
</dbReference>
<sequence length="188" mass="22218">MKTYNDTTYAILGILTTDCKTGYEIKQLIDRSLNHFWKISYGQIYPALKLIVDEGLAEVNNVENEGRPDKKEYHLTPKGFDVLKQWLDSPIEQLPNEKNEILLKLFFGQYQSHERTISILQSYLEKLEARYLTYQGIEESILVYKHKKQQDDAAYWLFTLDYGKRVTHAAIEWCRETIKKCEEERNDV</sequence>
<dbReference type="InterPro" id="IPR005149">
    <property type="entry name" value="Tscrpt_reg_PadR_N"/>
</dbReference>
<accession>A0A7X2LXF6</accession>
<dbReference type="Gene3D" id="1.10.10.10">
    <property type="entry name" value="Winged helix-like DNA-binding domain superfamily/Winged helix DNA-binding domain"/>
    <property type="match status" value="1"/>
</dbReference>
<dbReference type="InterPro" id="IPR036388">
    <property type="entry name" value="WH-like_DNA-bd_sf"/>
</dbReference>
<evidence type="ECO:0000259" key="2">
    <source>
        <dbReference type="Pfam" id="PF10400"/>
    </source>
</evidence>